<comment type="caution">
    <text evidence="10">The sequence shown here is derived from an EMBL/GenBank/DDBJ whole genome shotgun (WGS) entry which is preliminary data.</text>
</comment>
<dbReference type="Proteomes" id="UP000238479">
    <property type="component" value="Chromosome 1"/>
</dbReference>
<accession>A0A2P6QP98</accession>
<evidence type="ECO:0000256" key="5">
    <source>
        <dbReference type="ARBA" id="ARBA00022729"/>
    </source>
</evidence>
<evidence type="ECO:0000313" key="12">
    <source>
        <dbReference type="Proteomes" id="UP000238479"/>
    </source>
</evidence>
<dbReference type="GO" id="GO:0010008">
    <property type="term" value="C:endosome membrane"/>
    <property type="evidence" value="ECO:0007669"/>
    <property type="project" value="UniProtKB-SubCell"/>
</dbReference>
<dbReference type="GO" id="GO:0000139">
    <property type="term" value="C:Golgi membrane"/>
    <property type="evidence" value="ECO:0007669"/>
    <property type="project" value="UniProtKB-SubCell"/>
</dbReference>
<dbReference type="Proteomes" id="UP000238479">
    <property type="component" value="Chromosome 4"/>
</dbReference>
<dbReference type="STRING" id="74649.A0A2P6QP98"/>
<evidence type="ECO:0000256" key="7">
    <source>
        <dbReference type="ARBA" id="ARBA00022989"/>
    </source>
</evidence>
<evidence type="ECO:0000313" key="11">
    <source>
        <dbReference type="EMBL" id="PRQ54933.1"/>
    </source>
</evidence>
<evidence type="ECO:0000256" key="4">
    <source>
        <dbReference type="ARBA" id="ARBA00022692"/>
    </source>
</evidence>
<keyword evidence="6" id="KW-0967">Endosome</keyword>
<gene>
    <name evidence="11" type="ORF">RchiOBHm_Chr1g0319081</name>
    <name evidence="10" type="ORF">RchiOBHm_Chr4g0386371</name>
</gene>
<name>A0A2P6QP98_ROSCH</name>
<dbReference type="EMBL" id="PDCK01000039">
    <property type="protein sequence ID" value="PRQ54933.1"/>
    <property type="molecule type" value="Genomic_DNA"/>
</dbReference>
<evidence type="ECO:0000256" key="2">
    <source>
        <dbReference type="ARBA" id="ARBA00004653"/>
    </source>
</evidence>
<comment type="similarity">
    <text evidence="3">Belongs to the nonaspanin (TM9SF) (TC 9.A.2) family.</text>
</comment>
<dbReference type="InterPro" id="IPR004240">
    <property type="entry name" value="EMP70"/>
</dbReference>
<keyword evidence="8" id="KW-0333">Golgi apparatus</keyword>
<keyword evidence="5" id="KW-0732">Signal</keyword>
<evidence type="ECO:0000256" key="9">
    <source>
        <dbReference type="ARBA" id="ARBA00023136"/>
    </source>
</evidence>
<keyword evidence="9" id="KW-0472">Membrane</keyword>
<comment type="subcellular location">
    <subcellularLocation>
        <location evidence="1">Endosome membrane</location>
        <topology evidence="1">Multi-pass membrane protein</topology>
    </subcellularLocation>
    <subcellularLocation>
        <location evidence="2">Golgi apparatus membrane</location>
        <topology evidence="2">Multi-pass membrane protein</topology>
    </subcellularLocation>
</comment>
<dbReference type="EMBL" id="PDCK01000042">
    <property type="protein sequence ID" value="PRQ35973.1"/>
    <property type="molecule type" value="Genomic_DNA"/>
</dbReference>
<evidence type="ECO:0000256" key="6">
    <source>
        <dbReference type="ARBA" id="ARBA00022753"/>
    </source>
</evidence>
<keyword evidence="12" id="KW-1185">Reference proteome</keyword>
<evidence type="ECO:0000256" key="3">
    <source>
        <dbReference type="ARBA" id="ARBA00005227"/>
    </source>
</evidence>
<dbReference type="Gramene" id="PRQ35973">
    <property type="protein sequence ID" value="PRQ35973"/>
    <property type="gene ID" value="RchiOBHm_Chr4g0386371"/>
</dbReference>
<keyword evidence="4" id="KW-0812">Transmembrane</keyword>
<dbReference type="Pfam" id="PF02990">
    <property type="entry name" value="EMP70"/>
    <property type="match status" value="1"/>
</dbReference>
<dbReference type="Gramene" id="PRQ54933">
    <property type="protein sequence ID" value="PRQ54933"/>
    <property type="gene ID" value="RchiOBHm_Chr1g0319081"/>
</dbReference>
<dbReference type="AlphaFoldDB" id="A0A2P6QP98"/>
<evidence type="ECO:0000256" key="8">
    <source>
        <dbReference type="ARBA" id="ARBA00023034"/>
    </source>
</evidence>
<evidence type="ECO:0000313" key="10">
    <source>
        <dbReference type="EMBL" id="PRQ35973.1"/>
    </source>
</evidence>
<sequence>MCNIVCQFTPDAKTVKQFKEKIDDQYRVNMILDNLPLVVPIQRPYQESPTIYQLGFSRWA</sequence>
<organism evidence="10 12">
    <name type="scientific">Rosa chinensis</name>
    <name type="common">China rose</name>
    <dbReference type="NCBI Taxonomy" id="74649"/>
    <lineage>
        <taxon>Eukaryota</taxon>
        <taxon>Viridiplantae</taxon>
        <taxon>Streptophyta</taxon>
        <taxon>Embryophyta</taxon>
        <taxon>Tracheophyta</taxon>
        <taxon>Spermatophyta</taxon>
        <taxon>Magnoliopsida</taxon>
        <taxon>eudicotyledons</taxon>
        <taxon>Gunneridae</taxon>
        <taxon>Pentapetalae</taxon>
        <taxon>rosids</taxon>
        <taxon>fabids</taxon>
        <taxon>Rosales</taxon>
        <taxon>Rosaceae</taxon>
        <taxon>Rosoideae</taxon>
        <taxon>Rosoideae incertae sedis</taxon>
        <taxon>Rosa</taxon>
    </lineage>
</organism>
<proteinExistence type="inferred from homology"/>
<reference evidence="10 12" key="1">
    <citation type="journal article" date="2018" name="Nat. Genet.">
        <title>The Rosa genome provides new insights in the design of modern roses.</title>
        <authorList>
            <person name="Bendahmane M."/>
        </authorList>
    </citation>
    <scope>NUCLEOTIDE SEQUENCE [LARGE SCALE GENOMIC DNA]</scope>
    <source>
        <strain evidence="12">cv. Old Blush</strain>
    </source>
</reference>
<keyword evidence="7" id="KW-1133">Transmembrane helix</keyword>
<evidence type="ECO:0000256" key="1">
    <source>
        <dbReference type="ARBA" id="ARBA00004337"/>
    </source>
</evidence>
<protein>
    <submittedName>
        <fullName evidence="10">Putative nonaspanin (TM9SF)</fullName>
    </submittedName>
</protein>